<evidence type="ECO:0000256" key="1">
    <source>
        <dbReference type="ARBA" id="ARBA00004613"/>
    </source>
</evidence>
<feature type="domain" description="Lipase" evidence="9">
    <location>
        <begin position="45"/>
        <end position="383"/>
    </location>
</feature>
<dbReference type="PANTHER" id="PTHR11610">
    <property type="entry name" value="LIPASE"/>
    <property type="match status" value="1"/>
</dbReference>
<dbReference type="SUPFAM" id="SSF53474">
    <property type="entry name" value="alpha/beta-Hydrolases"/>
    <property type="match status" value="1"/>
</dbReference>
<name>A0A8X7CPR7_9ARAC</name>
<dbReference type="FunFam" id="3.40.50.1820:FF:000033">
    <property type="entry name" value="Pancreatic triacylglycerol lipase"/>
    <property type="match status" value="1"/>
</dbReference>
<feature type="active site" description="Nucleophile" evidence="5">
    <location>
        <position position="198"/>
    </location>
</feature>
<evidence type="ECO:0000256" key="4">
    <source>
        <dbReference type="ARBA" id="ARBA00023157"/>
    </source>
</evidence>
<gene>
    <name evidence="10" type="primary">Pnlip</name>
    <name evidence="10" type="ORF">TNIN_327761</name>
</gene>
<dbReference type="GO" id="GO:0005615">
    <property type="term" value="C:extracellular space"/>
    <property type="evidence" value="ECO:0007669"/>
    <property type="project" value="TreeGrafter"/>
</dbReference>
<dbReference type="Pfam" id="PF00151">
    <property type="entry name" value="Lipase"/>
    <property type="match status" value="1"/>
</dbReference>
<evidence type="ECO:0000259" key="9">
    <source>
        <dbReference type="Pfam" id="PF00151"/>
    </source>
</evidence>
<feature type="signal peptide" evidence="8">
    <location>
        <begin position="1"/>
        <end position="22"/>
    </location>
</feature>
<dbReference type="PANTHER" id="PTHR11610:SF185">
    <property type="entry name" value="LD47264P"/>
    <property type="match status" value="1"/>
</dbReference>
<dbReference type="InterPro" id="IPR029058">
    <property type="entry name" value="AB_hydrolase_fold"/>
</dbReference>
<dbReference type="GO" id="GO:0046872">
    <property type="term" value="F:metal ion binding"/>
    <property type="evidence" value="ECO:0007669"/>
    <property type="project" value="UniProtKB-KW"/>
</dbReference>
<evidence type="ECO:0000256" key="3">
    <source>
        <dbReference type="ARBA" id="ARBA00022525"/>
    </source>
</evidence>
<dbReference type="PIRSF" id="PIRSF000865">
    <property type="entry name" value="Lipoprotein_lipase_LIPH"/>
    <property type="match status" value="1"/>
</dbReference>
<keyword evidence="4" id="KW-1015">Disulfide bond</keyword>
<feature type="binding site" evidence="6">
    <location>
        <position position="235"/>
    </location>
    <ligand>
        <name>Ca(2+)</name>
        <dbReference type="ChEBI" id="CHEBI:29108"/>
    </ligand>
</feature>
<dbReference type="InterPro" id="IPR036392">
    <property type="entry name" value="PLAT/LH2_dom_sf"/>
</dbReference>
<dbReference type="PRINTS" id="PR00821">
    <property type="entry name" value="TAGLIPASE"/>
</dbReference>
<dbReference type="Gene3D" id="3.40.50.1820">
    <property type="entry name" value="alpha/beta hydrolase"/>
    <property type="match status" value="1"/>
</dbReference>
<dbReference type="EMBL" id="BMAV01019042">
    <property type="protein sequence ID" value="GFY71707.1"/>
    <property type="molecule type" value="Genomic_DNA"/>
</dbReference>
<feature type="active site" description="Charge relay system" evidence="5">
    <location>
        <position position="307"/>
    </location>
</feature>
<dbReference type="InterPro" id="IPR002331">
    <property type="entry name" value="Lipase_panc"/>
</dbReference>
<organism evidence="10 11">
    <name type="scientific">Trichonephila inaurata madagascariensis</name>
    <dbReference type="NCBI Taxonomy" id="2747483"/>
    <lineage>
        <taxon>Eukaryota</taxon>
        <taxon>Metazoa</taxon>
        <taxon>Ecdysozoa</taxon>
        <taxon>Arthropoda</taxon>
        <taxon>Chelicerata</taxon>
        <taxon>Arachnida</taxon>
        <taxon>Araneae</taxon>
        <taxon>Araneomorphae</taxon>
        <taxon>Entelegynae</taxon>
        <taxon>Araneoidea</taxon>
        <taxon>Nephilidae</taxon>
        <taxon>Trichonephila</taxon>
        <taxon>Trichonephila inaurata</taxon>
    </lineage>
</organism>
<dbReference type="Gene3D" id="2.60.60.20">
    <property type="entry name" value="PLAT/LH2 domain"/>
    <property type="match status" value="1"/>
</dbReference>
<keyword evidence="8" id="KW-0732">Signal</keyword>
<feature type="binding site" evidence="6">
    <location>
        <position position="240"/>
    </location>
    <ligand>
        <name>Ca(2+)</name>
        <dbReference type="ChEBI" id="CHEBI:29108"/>
    </ligand>
</feature>
<keyword evidence="6" id="KW-0479">Metal-binding</keyword>
<dbReference type="InterPro" id="IPR013818">
    <property type="entry name" value="Lipase"/>
</dbReference>
<dbReference type="InterPro" id="IPR016272">
    <property type="entry name" value="Lipase_LIPH"/>
</dbReference>
<dbReference type="SUPFAM" id="SSF49723">
    <property type="entry name" value="Lipase/lipooxygenase domain (PLAT/LH2 domain)"/>
    <property type="match status" value="1"/>
</dbReference>
<dbReference type="GO" id="GO:0016042">
    <property type="term" value="P:lipid catabolic process"/>
    <property type="evidence" value="ECO:0007669"/>
    <property type="project" value="TreeGrafter"/>
</dbReference>
<keyword evidence="3" id="KW-0964">Secreted</keyword>
<dbReference type="PRINTS" id="PR00823">
    <property type="entry name" value="PANCLIPASE"/>
</dbReference>
<dbReference type="Proteomes" id="UP000886998">
    <property type="component" value="Unassembled WGS sequence"/>
</dbReference>
<sequence>MKTQVVFNICWLLVGVVVVVESRNVRNNSSVLQESELNGLLKKDEVCMKELGCFKITSDFVSVLHRPINVVPHDRVTINTRFLLYTRKHPKESDPLIATDPNTIKKSTLNPKNPTKFIVHGFMDSEIFGPWMVEMKDEFLMHGDYNIIIVDWSGGNKIPYYQATANTRVVGAEIDLLIKALEKHAGMKRSEMHIIGHSLGAHIAGYAGERLKTLGRITGCDPAEPYFENMPTTVRLDPTDATFVDVIHSDAASKIRFIGFGMNQLVGHVDFFPNNGRKQPGCTKEKFLTFITDGLKEGLRRFGSCNHQRALDFFISSINYRKIVPVGYQCSTWEDFLAGKCTECGKDMKMCAIMGIRADEYKPYIGKGTQNPFYLQTSGKIPYWQYHYQISIKLYKPAIFQDASGKIDVTLFGSKNDELFHVQDKAVDLIHGSRYQYLVTTNKDLGDIKSVSMQWFVQTLNPLKIIFKPTLYVEYITVVPMNTVEKSPRKLTGRAFCGNPKAAIKSKSTVTFLQKNTCVK</sequence>
<keyword evidence="11" id="KW-1185">Reference proteome</keyword>
<keyword evidence="6" id="KW-0106">Calcium</keyword>
<evidence type="ECO:0000313" key="10">
    <source>
        <dbReference type="EMBL" id="GFY71707.1"/>
    </source>
</evidence>
<protein>
    <submittedName>
        <fullName evidence="10">Pancreatic triacylglycerol lipase</fullName>
    </submittedName>
</protein>
<evidence type="ECO:0000256" key="7">
    <source>
        <dbReference type="RuleBase" id="RU004262"/>
    </source>
</evidence>
<dbReference type="OrthoDB" id="199913at2759"/>
<feature type="chain" id="PRO_5036499909" evidence="8">
    <location>
        <begin position="23"/>
        <end position="520"/>
    </location>
</feature>
<evidence type="ECO:0000256" key="8">
    <source>
        <dbReference type="SAM" id="SignalP"/>
    </source>
</evidence>
<evidence type="ECO:0000256" key="6">
    <source>
        <dbReference type="PIRSR" id="PIRSR000865-2"/>
    </source>
</evidence>
<dbReference type="CDD" id="cd00707">
    <property type="entry name" value="Pancreat_lipase_like"/>
    <property type="match status" value="1"/>
</dbReference>
<comment type="caution">
    <text evidence="10">The sequence shown here is derived from an EMBL/GenBank/DDBJ whole genome shotgun (WGS) entry which is preliminary data.</text>
</comment>
<evidence type="ECO:0000256" key="2">
    <source>
        <dbReference type="ARBA" id="ARBA00010701"/>
    </source>
</evidence>
<dbReference type="InterPro" id="IPR000734">
    <property type="entry name" value="TAG_lipase"/>
</dbReference>
<dbReference type="InterPro" id="IPR033906">
    <property type="entry name" value="Lipase_N"/>
</dbReference>
<comment type="similarity">
    <text evidence="2 7">Belongs to the AB hydrolase superfamily. Lipase family.</text>
</comment>
<proteinExistence type="inferred from homology"/>
<comment type="subcellular location">
    <subcellularLocation>
        <location evidence="1">Secreted</location>
    </subcellularLocation>
</comment>
<dbReference type="GO" id="GO:0004806">
    <property type="term" value="F:triacylglycerol lipase activity"/>
    <property type="evidence" value="ECO:0007669"/>
    <property type="project" value="InterPro"/>
</dbReference>
<feature type="binding site" evidence="6">
    <location>
        <position position="237"/>
    </location>
    <ligand>
        <name>Ca(2+)</name>
        <dbReference type="ChEBI" id="CHEBI:29108"/>
    </ligand>
</feature>
<reference evidence="10" key="1">
    <citation type="submission" date="2020-08" db="EMBL/GenBank/DDBJ databases">
        <title>Multicomponent nature underlies the extraordinary mechanical properties of spider dragline silk.</title>
        <authorList>
            <person name="Kono N."/>
            <person name="Nakamura H."/>
            <person name="Mori M."/>
            <person name="Yoshida Y."/>
            <person name="Ohtoshi R."/>
            <person name="Malay A.D."/>
            <person name="Moran D.A.P."/>
            <person name="Tomita M."/>
            <person name="Numata K."/>
            <person name="Arakawa K."/>
        </authorList>
    </citation>
    <scope>NUCLEOTIDE SEQUENCE</scope>
</reference>
<dbReference type="AlphaFoldDB" id="A0A8X7CPR7"/>
<evidence type="ECO:0000313" key="11">
    <source>
        <dbReference type="Proteomes" id="UP000886998"/>
    </source>
</evidence>
<evidence type="ECO:0000256" key="5">
    <source>
        <dbReference type="PIRSR" id="PIRSR000865-1"/>
    </source>
</evidence>
<feature type="active site" description="Charge relay system" evidence="5">
    <location>
        <position position="221"/>
    </location>
</feature>
<accession>A0A8X7CPR7</accession>